<dbReference type="GO" id="GO:0016787">
    <property type="term" value="F:hydrolase activity"/>
    <property type="evidence" value="ECO:0007669"/>
    <property type="project" value="UniProtKB-KW"/>
</dbReference>
<keyword evidence="10" id="KW-0067">ATP-binding</keyword>
<keyword evidence="18" id="KW-0378">Hydrolase</keyword>
<proteinExistence type="inferred from homology"/>
<dbReference type="PANTHER" id="PTHR43152">
    <property type="entry name" value="UVRABC SYSTEM PROTEIN A"/>
    <property type="match status" value="1"/>
</dbReference>
<evidence type="ECO:0000256" key="14">
    <source>
        <dbReference type="ARBA" id="ARBA00038000"/>
    </source>
</evidence>
<evidence type="ECO:0000256" key="16">
    <source>
        <dbReference type="ARBA" id="ARBA00042156"/>
    </source>
</evidence>
<dbReference type="NCBIfam" id="TIGR00630">
    <property type="entry name" value="uvra"/>
    <property type="match status" value="1"/>
</dbReference>
<name>A0ABS0EKQ8_9FLAO</name>
<accession>A0ABS0EKQ8</accession>
<evidence type="ECO:0000256" key="13">
    <source>
        <dbReference type="ARBA" id="ARBA00023204"/>
    </source>
</evidence>
<dbReference type="InterPro" id="IPR041552">
    <property type="entry name" value="UvrA_DNA-bd"/>
</dbReference>
<keyword evidence="7" id="KW-0228">DNA excision</keyword>
<dbReference type="PROSITE" id="PS50893">
    <property type="entry name" value="ABC_TRANSPORTER_2"/>
    <property type="match status" value="1"/>
</dbReference>
<keyword evidence="4" id="KW-0677">Repeat</keyword>
<dbReference type="Gene3D" id="3.40.50.300">
    <property type="entry name" value="P-loop containing nucleotide triphosphate hydrolases"/>
    <property type="match status" value="3"/>
</dbReference>
<evidence type="ECO:0000256" key="12">
    <source>
        <dbReference type="ARBA" id="ARBA00023125"/>
    </source>
</evidence>
<dbReference type="EMBL" id="JADOET010000014">
    <property type="protein sequence ID" value="MBF8151045.1"/>
    <property type="molecule type" value="Genomic_DNA"/>
</dbReference>
<dbReference type="InterPro" id="IPR041102">
    <property type="entry name" value="UvrA_inter"/>
</dbReference>
<keyword evidence="12" id="KW-0238">DNA-binding</keyword>
<evidence type="ECO:0000256" key="5">
    <source>
        <dbReference type="ARBA" id="ARBA00022741"/>
    </source>
</evidence>
<keyword evidence="8" id="KW-0863">Zinc-finger</keyword>
<organism evidence="18 19">
    <name type="scientific">Winogradskyella marina</name>
    <dbReference type="NCBI Taxonomy" id="2785530"/>
    <lineage>
        <taxon>Bacteria</taxon>
        <taxon>Pseudomonadati</taxon>
        <taxon>Bacteroidota</taxon>
        <taxon>Flavobacteriia</taxon>
        <taxon>Flavobacteriales</taxon>
        <taxon>Flavobacteriaceae</taxon>
        <taxon>Winogradskyella</taxon>
    </lineage>
</organism>
<comment type="subcellular location">
    <subcellularLocation>
        <location evidence="1">Cytoplasm</location>
    </subcellularLocation>
</comment>
<dbReference type="Gene3D" id="1.20.1580.10">
    <property type="entry name" value="ABC transporter ATPase like domain"/>
    <property type="match status" value="4"/>
</dbReference>
<dbReference type="Pfam" id="PF17760">
    <property type="entry name" value="UvrA_inter"/>
    <property type="match status" value="1"/>
</dbReference>
<evidence type="ECO:0000256" key="6">
    <source>
        <dbReference type="ARBA" id="ARBA00022763"/>
    </source>
</evidence>
<dbReference type="PROSITE" id="PS00211">
    <property type="entry name" value="ABC_TRANSPORTER_1"/>
    <property type="match status" value="2"/>
</dbReference>
<protein>
    <recommendedName>
        <fullName evidence="15">UvrABC system protein A</fullName>
    </recommendedName>
    <alternativeName>
        <fullName evidence="16">Excinuclease ABC subunit A</fullName>
    </alternativeName>
</protein>
<evidence type="ECO:0000256" key="11">
    <source>
        <dbReference type="ARBA" id="ARBA00022881"/>
    </source>
</evidence>
<keyword evidence="11" id="KW-0267">Excision nuclease</keyword>
<evidence type="ECO:0000313" key="18">
    <source>
        <dbReference type="EMBL" id="MBF8151045.1"/>
    </source>
</evidence>
<evidence type="ECO:0000256" key="10">
    <source>
        <dbReference type="ARBA" id="ARBA00022840"/>
    </source>
</evidence>
<dbReference type="InterPro" id="IPR004602">
    <property type="entry name" value="UvrA"/>
</dbReference>
<comment type="similarity">
    <text evidence="14">Belongs to the ABC transporter superfamily. UvrA family.</text>
</comment>
<dbReference type="PANTHER" id="PTHR43152:SF3">
    <property type="entry name" value="UVRABC SYSTEM PROTEIN A"/>
    <property type="match status" value="1"/>
</dbReference>
<evidence type="ECO:0000256" key="2">
    <source>
        <dbReference type="ARBA" id="ARBA00022490"/>
    </source>
</evidence>
<dbReference type="Proteomes" id="UP000611215">
    <property type="component" value="Unassembled WGS sequence"/>
</dbReference>
<sequence length="929" mass="103219">MNTTVLDVSPKENIIIKGAKLHNLKNIDVVIPRNKLVVITGLSGSGKSSLAFDTLYAEGQRRYVESLSSYARQFLGRLNKPKVDYIKGIAPAIAIEQKVNSTNPRSTVGTTTEIYDYLKLLFARIGKTYSPISGDEVKKHTVSDVINFISKFEERSKLLLLAPIILEEGRTLENKLQTLQQQGYARIKVKDEVVRIDDALKSNITADKNIFLVVDRIVFKNDEDFLNRLADAVGTAFYEGVGTCIIESLSDKKQTTFNNKFEIDDMSFLEPNAHLFSFNNPYGACPKCEGYGDVIGIDDDLVIPNTALSVFENAIFPWRGESMSWYRDQLVNNSHHFDFPIHKPYFQLSAAQKSLIWKGNKYFEGLDDFFAELESKAYKIQNRVMLSRYRGKTKCNVCEGKRLRVEASYVKVDNATITDLVDLPIDELTVFFDNLTLSDNDAKIAKRLLTEIKTRLGFLSNVGLNYLTLNRKSNTLSGGESQRINLATSLGSSLVGSMYILDEPSIGLHPKDTERLIDVLKSLRDLGNTVIVVEHDEDIMKAADAIIDIGPEAGTLGGDVVAVGDFKDILSADTLTAKYLNGQLEIEVPKKRRTSKHSIEIIGARENNLQNIDVTFPLEMLTVLTGVSGSGKSTLVKKILFPAIQKKLTGFSDKIGQVSEIKGNHSNIKHVEFVDQNPIGRSSRSNPVTYIKAYDDIRALFASQKLSKIRNYAAKHFSFNVDGGRCETCKGEGEVTIEMQFMADVHLTCDTCNGKRFKKEVLEVKFDGKSIDDILNLTIDDAIEFFKTNIEAKIQKKLQPLQDVGLGYVTLGQSSSTLSGGEAQRIKLATFLGKGSKSDNALFIFDEPTTGLHFHDIKKLLKSFQALIAKGHSIIVIEHNIDLIKCADYIIDLGPEGGKHGGQLIAVGTPEEIAKNKNSITGNYLKEKL</sequence>
<dbReference type="Gene3D" id="1.10.8.280">
    <property type="entry name" value="ABC transporter ATPase domain-like"/>
    <property type="match status" value="2"/>
</dbReference>
<dbReference type="Gene3D" id="3.30.190.20">
    <property type="match status" value="1"/>
</dbReference>
<evidence type="ECO:0000256" key="3">
    <source>
        <dbReference type="ARBA" id="ARBA00022723"/>
    </source>
</evidence>
<reference evidence="18 19" key="1">
    <citation type="submission" date="2020-11" db="EMBL/GenBank/DDBJ databases">
        <title>Winogradskyella marina sp. nov., isolated from marine sediment.</title>
        <authorList>
            <person name="Bo J."/>
            <person name="Wang S."/>
            <person name="Song X."/>
            <person name="Du Z."/>
        </authorList>
    </citation>
    <scope>NUCLEOTIDE SEQUENCE [LARGE SCALE GENOMIC DNA]</scope>
    <source>
        <strain evidence="18 19">F6397</strain>
    </source>
</reference>
<gene>
    <name evidence="18" type="primary">uvrA</name>
    <name evidence="18" type="ORF">ITJ86_14130</name>
</gene>
<dbReference type="Pfam" id="PF13304">
    <property type="entry name" value="AAA_21"/>
    <property type="match status" value="1"/>
</dbReference>
<dbReference type="InterPro" id="IPR003439">
    <property type="entry name" value="ABC_transporter-like_ATP-bd"/>
</dbReference>
<keyword evidence="13" id="KW-0234">DNA repair</keyword>
<evidence type="ECO:0000313" key="19">
    <source>
        <dbReference type="Proteomes" id="UP000611215"/>
    </source>
</evidence>
<feature type="domain" description="ABC transporter" evidence="17">
    <location>
        <begin position="586"/>
        <end position="926"/>
    </location>
</feature>
<comment type="caution">
    <text evidence="18">The sequence shown here is derived from an EMBL/GenBank/DDBJ whole genome shotgun (WGS) entry which is preliminary data.</text>
</comment>
<keyword evidence="5" id="KW-0547">Nucleotide-binding</keyword>
<dbReference type="SUPFAM" id="SSF52540">
    <property type="entry name" value="P-loop containing nucleoside triphosphate hydrolases"/>
    <property type="match status" value="3"/>
</dbReference>
<dbReference type="NCBIfam" id="NF001503">
    <property type="entry name" value="PRK00349.1"/>
    <property type="match status" value="1"/>
</dbReference>
<evidence type="ECO:0000256" key="4">
    <source>
        <dbReference type="ARBA" id="ARBA00022737"/>
    </source>
</evidence>
<dbReference type="InterPro" id="IPR017871">
    <property type="entry name" value="ABC_transporter-like_CS"/>
</dbReference>
<keyword evidence="6" id="KW-0227">DNA damage</keyword>
<dbReference type="Pfam" id="PF00005">
    <property type="entry name" value="ABC_tran"/>
    <property type="match status" value="1"/>
</dbReference>
<keyword evidence="3" id="KW-0479">Metal-binding</keyword>
<keyword evidence="19" id="KW-1185">Reference proteome</keyword>
<evidence type="ECO:0000256" key="9">
    <source>
        <dbReference type="ARBA" id="ARBA00022833"/>
    </source>
</evidence>
<dbReference type="Pfam" id="PF17755">
    <property type="entry name" value="UvrA_DNA-bind"/>
    <property type="match status" value="1"/>
</dbReference>
<evidence type="ECO:0000256" key="15">
    <source>
        <dbReference type="ARBA" id="ARBA00039316"/>
    </source>
</evidence>
<evidence type="ECO:0000259" key="17">
    <source>
        <dbReference type="PROSITE" id="PS50893"/>
    </source>
</evidence>
<keyword evidence="2" id="KW-0963">Cytoplasm</keyword>
<dbReference type="RefSeq" id="WP_195872302.1">
    <property type="nucleotide sequence ID" value="NZ_JADOET010000014.1"/>
</dbReference>
<dbReference type="InterPro" id="IPR027417">
    <property type="entry name" value="P-loop_NTPase"/>
</dbReference>
<evidence type="ECO:0000256" key="8">
    <source>
        <dbReference type="ARBA" id="ARBA00022771"/>
    </source>
</evidence>
<dbReference type="InterPro" id="IPR003959">
    <property type="entry name" value="ATPase_AAA_core"/>
</dbReference>
<keyword evidence="9" id="KW-0862">Zinc</keyword>
<evidence type="ECO:0000256" key="7">
    <source>
        <dbReference type="ARBA" id="ARBA00022769"/>
    </source>
</evidence>
<evidence type="ECO:0000256" key="1">
    <source>
        <dbReference type="ARBA" id="ARBA00004496"/>
    </source>
</evidence>